<dbReference type="GO" id="GO:0034727">
    <property type="term" value="P:piecemeal microautophagy of the nucleus"/>
    <property type="evidence" value="ECO:0007669"/>
    <property type="project" value="TreeGrafter"/>
</dbReference>
<gene>
    <name evidence="13" type="ORF">M0812_17854</name>
</gene>
<comment type="catalytic activity">
    <reaction evidence="10">
        <text>[protein]-C-terminal L-amino acid-glycyl-phosphatidylethanolamide + H2O = [protein]-C-terminal L-amino acid-glycine + a 1,2-diacyl-sn-glycero-3-phosphoethanolamine</text>
        <dbReference type="Rhea" id="RHEA:67548"/>
        <dbReference type="Rhea" id="RHEA-COMP:17323"/>
        <dbReference type="Rhea" id="RHEA-COMP:17324"/>
        <dbReference type="ChEBI" id="CHEBI:15377"/>
        <dbReference type="ChEBI" id="CHEBI:64612"/>
        <dbReference type="ChEBI" id="CHEBI:172940"/>
        <dbReference type="ChEBI" id="CHEBI:172941"/>
    </reaction>
    <physiologicalReaction direction="left-to-right" evidence="10">
        <dbReference type="Rhea" id="RHEA:67549"/>
    </physiologicalReaction>
</comment>
<dbReference type="PANTHER" id="PTHR22624:SF49">
    <property type="entry name" value="CYSTEINE PROTEASE"/>
    <property type="match status" value="1"/>
</dbReference>
<reference evidence="13" key="1">
    <citation type="submission" date="2022-08" db="EMBL/GenBank/DDBJ databases">
        <title>Novel sulphate-reducing endosymbionts in the free-living metamonad Anaeramoeba.</title>
        <authorList>
            <person name="Jerlstrom-Hultqvist J."/>
            <person name="Cepicka I."/>
            <person name="Gallot-Lavallee L."/>
            <person name="Salas-Leiva D."/>
            <person name="Curtis B.A."/>
            <person name="Zahonova K."/>
            <person name="Pipaliya S."/>
            <person name="Dacks J."/>
            <person name="Roger A.J."/>
        </authorList>
    </citation>
    <scope>NUCLEOTIDE SEQUENCE</scope>
    <source>
        <strain evidence="13">Busselton2</strain>
    </source>
</reference>
<keyword evidence="8 11" id="KW-0653">Protein transport</keyword>
<name>A0AAV7Z408_9EUKA</name>
<evidence type="ECO:0000256" key="2">
    <source>
        <dbReference type="ARBA" id="ARBA00010958"/>
    </source>
</evidence>
<dbReference type="GO" id="GO:0000045">
    <property type="term" value="P:autophagosome assembly"/>
    <property type="evidence" value="ECO:0007669"/>
    <property type="project" value="TreeGrafter"/>
</dbReference>
<proteinExistence type="inferred from homology"/>
<dbReference type="PANTHER" id="PTHR22624">
    <property type="entry name" value="CYSTEINE PROTEASE ATG4"/>
    <property type="match status" value="1"/>
</dbReference>
<comment type="caution">
    <text evidence="13">The sequence shown here is derived from an EMBL/GenBank/DDBJ whole genome shotgun (WGS) entry which is preliminary data.</text>
</comment>
<dbReference type="InterPro" id="IPR038765">
    <property type="entry name" value="Papain-like_cys_pep_sf"/>
</dbReference>
<dbReference type="GO" id="GO:0005737">
    <property type="term" value="C:cytoplasm"/>
    <property type="evidence" value="ECO:0007669"/>
    <property type="project" value="UniProtKB-SubCell"/>
</dbReference>
<evidence type="ECO:0000256" key="5">
    <source>
        <dbReference type="ARBA" id="ARBA00022670"/>
    </source>
</evidence>
<keyword evidence="6 11" id="KW-0378">Hydrolase</keyword>
<dbReference type="InterPro" id="IPR046792">
    <property type="entry name" value="Peptidase_C54_cat"/>
</dbReference>
<keyword evidence="4 11" id="KW-0963">Cytoplasm</keyword>
<keyword evidence="5 11" id="KW-0645">Protease</keyword>
<evidence type="ECO:0000256" key="1">
    <source>
        <dbReference type="ARBA" id="ARBA00004496"/>
    </source>
</evidence>
<feature type="domain" description="Peptidase C54 catalytic" evidence="12">
    <location>
        <begin position="37"/>
        <end position="298"/>
    </location>
</feature>
<dbReference type="InterPro" id="IPR005078">
    <property type="entry name" value="Peptidase_C54"/>
</dbReference>
<organism evidence="13 14">
    <name type="scientific">Anaeramoeba flamelloides</name>
    <dbReference type="NCBI Taxonomy" id="1746091"/>
    <lineage>
        <taxon>Eukaryota</taxon>
        <taxon>Metamonada</taxon>
        <taxon>Anaeramoebidae</taxon>
        <taxon>Anaeramoeba</taxon>
    </lineage>
</organism>
<evidence type="ECO:0000256" key="7">
    <source>
        <dbReference type="ARBA" id="ARBA00022807"/>
    </source>
</evidence>
<dbReference type="AlphaFoldDB" id="A0AAV7Z408"/>
<dbReference type="GO" id="GO:0004197">
    <property type="term" value="F:cysteine-type endopeptidase activity"/>
    <property type="evidence" value="ECO:0007669"/>
    <property type="project" value="TreeGrafter"/>
</dbReference>
<evidence type="ECO:0000313" key="13">
    <source>
        <dbReference type="EMBL" id="KAJ3435815.1"/>
    </source>
</evidence>
<evidence type="ECO:0000259" key="12">
    <source>
        <dbReference type="Pfam" id="PF03416"/>
    </source>
</evidence>
<dbReference type="EC" id="3.4.22.-" evidence="11"/>
<dbReference type="GO" id="GO:0019786">
    <property type="term" value="F:protein-phosphatidylethanolamide deconjugating activity"/>
    <property type="evidence" value="ECO:0007669"/>
    <property type="project" value="InterPro"/>
</dbReference>
<comment type="subcellular location">
    <subcellularLocation>
        <location evidence="1 11">Cytoplasm</location>
    </subcellularLocation>
</comment>
<keyword evidence="3" id="KW-0813">Transport</keyword>
<evidence type="ECO:0000256" key="10">
    <source>
        <dbReference type="ARBA" id="ARBA00029362"/>
    </source>
</evidence>
<dbReference type="GO" id="GO:0016485">
    <property type="term" value="P:protein processing"/>
    <property type="evidence" value="ECO:0007669"/>
    <property type="project" value="TreeGrafter"/>
</dbReference>
<evidence type="ECO:0000256" key="6">
    <source>
        <dbReference type="ARBA" id="ARBA00022801"/>
    </source>
</evidence>
<evidence type="ECO:0000256" key="8">
    <source>
        <dbReference type="ARBA" id="ARBA00022927"/>
    </source>
</evidence>
<evidence type="ECO:0000256" key="3">
    <source>
        <dbReference type="ARBA" id="ARBA00022448"/>
    </source>
</evidence>
<dbReference type="GO" id="GO:0035973">
    <property type="term" value="P:aggrephagy"/>
    <property type="evidence" value="ECO:0007669"/>
    <property type="project" value="TreeGrafter"/>
</dbReference>
<comment type="function">
    <text evidence="11">Cysteine protease that plays a key role in autophagy by mediating both proteolytic activation and delipidation of ATG8 family proteins.</text>
</comment>
<evidence type="ECO:0000256" key="9">
    <source>
        <dbReference type="ARBA" id="ARBA00023006"/>
    </source>
</evidence>
<comment type="similarity">
    <text evidence="2 11">Belongs to the peptidase C54 family.</text>
</comment>
<evidence type="ECO:0000256" key="11">
    <source>
        <dbReference type="RuleBase" id="RU363115"/>
    </source>
</evidence>
<accession>A0AAV7Z408</accession>
<dbReference type="Proteomes" id="UP001146793">
    <property type="component" value="Unassembled WGS sequence"/>
</dbReference>
<evidence type="ECO:0000256" key="4">
    <source>
        <dbReference type="ARBA" id="ARBA00022490"/>
    </source>
</evidence>
<evidence type="ECO:0000313" key="14">
    <source>
        <dbReference type="Proteomes" id="UP001146793"/>
    </source>
</evidence>
<keyword evidence="9 11" id="KW-0072">Autophagy</keyword>
<dbReference type="SUPFAM" id="SSF54001">
    <property type="entry name" value="Cysteine proteinases"/>
    <property type="match status" value="1"/>
</dbReference>
<keyword evidence="7" id="KW-0788">Thiol protease</keyword>
<sequence length="330" mass="38728">MNFYKTLSKFSLNSNSKVVLFGKDYEPKTNEEKKWDHLYEKISTIIWVSYRSNFPPILETIYTNDQGWGCAIRTGQMMFSQALLFTLLGRDFSPQKCNNQEELKIYKKILSYFLDYPSSCYSIHNICSYASENFNYKIGKWFGPTSIVQTLKYLYEQKHSDQLRIYVSVEPDIYLDKISKSEKFVPIFFCISTRLGMNSLNTIYVEQLKELFTFPQFMGFVGGKPMSSYYFVGCTGNQLLYLDPHYTQPVVQTSNEGDFNFESYIPKGISQININRIDPSMTLGFLCKSEQEYENFLERANIFIEKYQGKQIFSIHKNSPNFDFDDFIEF</sequence>
<dbReference type="Pfam" id="PF03416">
    <property type="entry name" value="Peptidase_C54"/>
    <property type="match status" value="1"/>
</dbReference>
<dbReference type="GO" id="GO:0015031">
    <property type="term" value="P:protein transport"/>
    <property type="evidence" value="ECO:0007669"/>
    <property type="project" value="UniProtKB-KW"/>
</dbReference>
<dbReference type="GO" id="GO:0000423">
    <property type="term" value="P:mitophagy"/>
    <property type="evidence" value="ECO:0007669"/>
    <property type="project" value="TreeGrafter"/>
</dbReference>
<dbReference type="EMBL" id="JANTQA010000036">
    <property type="protein sequence ID" value="KAJ3435815.1"/>
    <property type="molecule type" value="Genomic_DNA"/>
</dbReference>
<protein>
    <recommendedName>
        <fullName evidence="11">Cysteine protease</fullName>
        <ecNumber evidence="11">3.4.22.-</ecNumber>
    </recommendedName>
</protein>